<evidence type="ECO:0000256" key="1">
    <source>
        <dbReference type="ARBA" id="ARBA00004651"/>
    </source>
</evidence>
<dbReference type="SUPFAM" id="SSF55874">
    <property type="entry name" value="ATPase domain of HSP90 chaperone/DNA topoisomerase II/histidine kinase"/>
    <property type="match status" value="1"/>
</dbReference>
<dbReference type="PANTHER" id="PTHR34220">
    <property type="entry name" value="SENSOR HISTIDINE KINASE YPDA"/>
    <property type="match status" value="1"/>
</dbReference>
<proteinExistence type="predicted"/>
<dbReference type="InterPro" id="IPR036890">
    <property type="entry name" value="HATPase_C_sf"/>
</dbReference>
<keyword evidence="2" id="KW-1003">Cell membrane</keyword>
<gene>
    <name evidence="9" type="ORF">GC096_26305</name>
</gene>
<comment type="subcellular location">
    <subcellularLocation>
        <location evidence="1">Cell membrane</location>
        <topology evidence="1">Multi-pass membrane protein</topology>
    </subcellularLocation>
</comment>
<feature type="transmembrane region" description="Helical" evidence="7">
    <location>
        <begin position="287"/>
        <end position="311"/>
    </location>
</feature>
<keyword evidence="10" id="KW-1185">Reference proteome</keyword>
<dbReference type="Pfam" id="PF02518">
    <property type="entry name" value="HATPase_c"/>
    <property type="match status" value="1"/>
</dbReference>
<dbReference type="SMART" id="SM00387">
    <property type="entry name" value="HATPase_c"/>
    <property type="match status" value="1"/>
</dbReference>
<dbReference type="Gene3D" id="3.30.565.10">
    <property type="entry name" value="Histidine kinase-like ATPase, C-terminal domain"/>
    <property type="match status" value="1"/>
</dbReference>
<evidence type="ECO:0000256" key="6">
    <source>
        <dbReference type="ARBA" id="ARBA00023136"/>
    </source>
</evidence>
<dbReference type="InterPro" id="IPR003594">
    <property type="entry name" value="HATPase_dom"/>
</dbReference>
<feature type="domain" description="HAMP" evidence="8">
    <location>
        <begin position="312"/>
        <end position="364"/>
    </location>
</feature>
<evidence type="ECO:0000256" key="7">
    <source>
        <dbReference type="SAM" id="Phobius"/>
    </source>
</evidence>
<evidence type="ECO:0000256" key="4">
    <source>
        <dbReference type="ARBA" id="ARBA00022679"/>
    </source>
</evidence>
<keyword evidence="5" id="KW-0418">Kinase</keyword>
<keyword evidence="7" id="KW-1133">Transmembrane helix</keyword>
<evidence type="ECO:0000256" key="2">
    <source>
        <dbReference type="ARBA" id="ARBA00022475"/>
    </source>
</evidence>
<name>A0ABX1XGB1_9BACL</name>
<keyword evidence="6 7" id="KW-0472">Membrane</keyword>
<reference evidence="9 10" key="1">
    <citation type="submission" date="2019-10" db="EMBL/GenBank/DDBJ databases">
        <title>Description of Paenibacillus humi sp. nov.</title>
        <authorList>
            <person name="Carlier A."/>
            <person name="Qi S."/>
        </authorList>
    </citation>
    <scope>NUCLEOTIDE SEQUENCE [LARGE SCALE GENOMIC DNA]</scope>
    <source>
        <strain evidence="9 10">LMG 31461</strain>
    </source>
</reference>
<dbReference type="Pfam" id="PF06580">
    <property type="entry name" value="His_kinase"/>
    <property type="match status" value="1"/>
</dbReference>
<keyword evidence="3" id="KW-0597">Phosphoprotein</keyword>
<keyword evidence="4" id="KW-0808">Transferase</keyword>
<organism evidence="9 10">
    <name type="scientific">Paenibacillus plantarum</name>
    <dbReference type="NCBI Taxonomy" id="2654975"/>
    <lineage>
        <taxon>Bacteria</taxon>
        <taxon>Bacillati</taxon>
        <taxon>Bacillota</taxon>
        <taxon>Bacilli</taxon>
        <taxon>Bacillales</taxon>
        <taxon>Paenibacillaceae</taxon>
        <taxon>Paenibacillus</taxon>
    </lineage>
</organism>
<accession>A0ABX1XGB1</accession>
<comment type="caution">
    <text evidence="9">The sequence shown here is derived from an EMBL/GenBank/DDBJ whole genome shotgun (WGS) entry which is preliminary data.</text>
</comment>
<dbReference type="InterPro" id="IPR050640">
    <property type="entry name" value="Bact_2-comp_sensor_kinase"/>
</dbReference>
<dbReference type="Gene3D" id="6.10.340.10">
    <property type="match status" value="1"/>
</dbReference>
<dbReference type="Gene3D" id="3.30.450.20">
    <property type="entry name" value="PAS domain"/>
    <property type="match status" value="1"/>
</dbReference>
<dbReference type="Proteomes" id="UP000653578">
    <property type="component" value="Unassembled WGS sequence"/>
</dbReference>
<evidence type="ECO:0000313" key="9">
    <source>
        <dbReference type="EMBL" id="NOU67558.1"/>
    </source>
</evidence>
<dbReference type="PANTHER" id="PTHR34220:SF7">
    <property type="entry name" value="SENSOR HISTIDINE KINASE YPDA"/>
    <property type="match status" value="1"/>
</dbReference>
<evidence type="ECO:0000313" key="10">
    <source>
        <dbReference type="Proteomes" id="UP000653578"/>
    </source>
</evidence>
<dbReference type="EMBL" id="WHNY01000069">
    <property type="protein sequence ID" value="NOU67558.1"/>
    <property type="molecule type" value="Genomic_DNA"/>
</dbReference>
<dbReference type="InterPro" id="IPR003660">
    <property type="entry name" value="HAMP_dom"/>
</dbReference>
<evidence type="ECO:0000256" key="3">
    <source>
        <dbReference type="ARBA" id="ARBA00022553"/>
    </source>
</evidence>
<dbReference type="PROSITE" id="PS50885">
    <property type="entry name" value="HAMP"/>
    <property type="match status" value="1"/>
</dbReference>
<evidence type="ECO:0000259" key="8">
    <source>
        <dbReference type="PROSITE" id="PS50885"/>
    </source>
</evidence>
<keyword evidence="7" id="KW-0812">Transmembrane</keyword>
<dbReference type="RefSeq" id="WP_171634394.1">
    <property type="nucleotide sequence ID" value="NZ_WHNY01000069.1"/>
</dbReference>
<protein>
    <submittedName>
        <fullName evidence="9">HAMP domain-containing protein</fullName>
    </submittedName>
</protein>
<sequence>MKRWFAKSLNRKLSLLILFAVVLPLLTMGTVSYRIATSVTEDKAKQAGMNTLKQVTDKLDFVIQDVENMSIFLIGQKDVQSYLGKEESDINLYSQLVGTLWNLSYSKKYIANITIIPKNSNPALFTTTITNSGLAPLLQQYETTNKSAPKWWSPLYDIQTSDGLRKVISLVRPIRDFSLFKTLGTLSFSLDQSEIEHYLTEAGWETSGFVVLVDANNRIIAGGDRKWLMKDMSDVFPNLHGLTETSGVSNVLQGMHPYTVLYNGLPRVGWKLVGFIPTNIYQKQNGFVLTVTAVTIIIALLLAMALVTYFLRWVTNPLMKLTKYLKDLNPDETIPTFEVKSVDEVGLLVHSYNKLSDRISRLKIQVQINEAMKKEADIMALQAQINPHFLYNTLSSIHWIALMNKDRQIAEMVGALSDFLRFSLNKGEEFCVVQQEVSHAQNYAYIQAIRFPEQFEIEFFIDPAMTQKVMLKLLLQPLIENSLIHGIQKKKTKGHIYVHGELREHDMKFVVEDTGIGMDEAKLRDIHGQLALANQKLGIRSEADEERKKVVTSYGLINVHRRLLLHYGAGAGLVLESTLGTGTRITFLIPRERGESSV</sequence>
<evidence type="ECO:0000256" key="5">
    <source>
        <dbReference type="ARBA" id="ARBA00022777"/>
    </source>
</evidence>
<dbReference type="InterPro" id="IPR010559">
    <property type="entry name" value="Sig_transdc_His_kin_internal"/>
</dbReference>